<comment type="similarity">
    <text evidence="1">Belongs to the methyltransferase superfamily. METL family.</text>
</comment>
<feature type="region of interest" description="Disordered" evidence="6">
    <location>
        <begin position="123"/>
        <end position="180"/>
    </location>
</feature>
<evidence type="ECO:0000256" key="4">
    <source>
        <dbReference type="ARBA" id="ARBA00022691"/>
    </source>
</evidence>
<dbReference type="GeneTree" id="ENSGT00940000159683"/>
<gene>
    <name evidence="7" type="primary">Mettl8</name>
</gene>
<keyword evidence="3" id="KW-0808">Transferase</keyword>
<sequence>MNVIWRNCICRLRQGKVPHRCQSGVHPVAPLGSRILTDPTKVFEHNMWDHMQWSKEEEDEARKKVEENSATRVAPEEQVKFENAANKYWDTFYQTHKNKFFKNRNWLLREFPEILPVDQNTKEKLGESSWDPARSSISRTQGTETHRQETFVSSEPGSRERSASNPDLEEYSRGPRKAEQFPGSKATFRILEVGCGAGNSVFPILNTLHHMRPTARPTVLPLFMTCVTTAWPTLFQTGPWTSFSLSLCSLLFTLTGCKLSSTGCPGC</sequence>
<evidence type="ECO:0000256" key="1">
    <source>
        <dbReference type="ARBA" id="ARBA00009725"/>
    </source>
</evidence>
<dbReference type="PANTHER" id="PTHR22809:SF3">
    <property type="entry name" value="TRNA N(3)-METHYLCYTIDINE METHYLTRANSFERASE"/>
    <property type="match status" value="1"/>
</dbReference>
<keyword evidence="5" id="KW-0819">tRNA processing</keyword>
<reference evidence="7" key="3">
    <citation type="submission" date="2025-09" db="UniProtKB">
        <authorList>
            <consortium name="Ensembl"/>
        </authorList>
    </citation>
    <scope>IDENTIFICATION</scope>
    <source>
        <strain evidence="7">Brown Norway</strain>
    </source>
</reference>
<name>A0ABK0LKX9_RAT</name>
<keyword evidence="2" id="KW-0489">Methyltransferase</keyword>
<dbReference type="Ensembl" id="ENSRNOT00000161734.1">
    <property type="protein sequence ID" value="ENSRNOP00000101575.1"/>
    <property type="gene ID" value="ENSRNOG00000009382.11"/>
</dbReference>
<evidence type="ECO:0000256" key="2">
    <source>
        <dbReference type="ARBA" id="ARBA00022603"/>
    </source>
</evidence>
<dbReference type="SUPFAM" id="SSF53335">
    <property type="entry name" value="S-adenosyl-L-methionine-dependent methyltransferases"/>
    <property type="match status" value="1"/>
</dbReference>
<feature type="compositionally biased region" description="Basic and acidic residues" evidence="6">
    <location>
        <begin position="170"/>
        <end position="179"/>
    </location>
</feature>
<evidence type="ECO:0000256" key="3">
    <source>
        <dbReference type="ARBA" id="ARBA00022679"/>
    </source>
</evidence>
<evidence type="ECO:0000313" key="7">
    <source>
        <dbReference type="Ensembl" id="ENSRNOP00000101575.1"/>
    </source>
</evidence>
<organism evidence="7 8">
    <name type="scientific">Rattus norvegicus</name>
    <name type="common">Rat</name>
    <dbReference type="NCBI Taxonomy" id="10116"/>
    <lineage>
        <taxon>Eukaryota</taxon>
        <taxon>Metazoa</taxon>
        <taxon>Chordata</taxon>
        <taxon>Craniata</taxon>
        <taxon>Vertebrata</taxon>
        <taxon>Euteleostomi</taxon>
        <taxon>Mammalia</taxon>
        <taxon>Eutheria</taxon>
        <taxon>Euarchontoglires</taxon>
        <taxon>Glires</taxon>
        <taxon>Rodentia</taxon>
        <taxon>Myomorpha</taxon>
        <taxon>Muroidea</taxon>
        <taxon>Muridae</taxon>
        <taxon>Murinae</taxon>
        <taxon>Rattus</taxon>
    </lineage>
</organism>
<protein>
    <submittedName>
        <fullName evidence="7">Methyltransferase 8, tRNA N3-cytidine</fullName>
    </submittedName>
</protein>
<dbReference type="InterPro" id="IPR026113">
    <property type="entry name" value="METTL2/6/8-like"/>
</dbReference>
<dbReference type="Proteomes" id="UP000002494">
    <property type="component" value="Chromosome 3"/>
</dbReference>
<evidence type="ECO:0000313" key="8">
    <source>
        <dbReference type="Proteomes" id="UP000002494"/>
    </source>
</evidence>
<reference evidence="7" key="2">
    <citation type="submission" date="2025-08" db="UniProtKB">
        <authorList>
            <consortium name="Ensembl"/>
        </authorList>
    </citation>
    <scope>IDENTIFICATION</scope>
    <source>
        <strain evidence="7">Brown Norway</strain>
    </source>
</reference>
<evidence type="ECO:0000256" key="5">
    <source>
        <dbReference type="ARBA" id="ARBA00022694"/>
    </source>
</evidence>
<dbReference type="RGD" id="1561059">
    <property type="gene designation" value="Mettl8"/>
</dbReference>
<accession>A0ABK0LKX9</accession>
<dbReference type="PANTHER" id="PTHR22809">
    <property type="entry name" value="METHYLTRANSFERASE-RELATED"/>
    <property type="match status" value="1"/>
</dbReference>
<evidence type="ECO:0000256" key="6">
    <source>
        <dbReference type="SAM" id="MobiDB-lite"/>
    </source>
</evidence>
<keyword evidence="4" id="KW-0949">S-adenosyl-L-methionine</keyword>
<reference evidence="7" key="1">
    <citation type="submission" date="2024-01" db="EMBL/GenBank/DDBJ databases">
        <title>GRCr8: a new rat reference genome assembly contstructed from accurate long reads and long range scaffolding.</title>
        <authorList>
            <person name="Doris P.A."/>
            <person name="Kalbfleisch T."/>
            <person name="Li K."/>
            <person name="Howe K."/>
            <person name="Wood J."/>
        </authorList>
    </citation>
    <scope>NUCLEOTIDE SEQUENCE [LARGE SCALE GENOMIC DNA]</scope>
    <source>
        <strain evidence="7">Brown Norway</strain>
    </source>
</reference>
<proteinExistence type="inferred from homology"/>
<keyword evidence="8" id="KW-1185">Reference proteome</keyword>
<dbReference type="InterPro" id="IPR029063">
    <property type="entry name" value="SAM-dependent_MTases_sf"/>
</dbReference>